<dbReference type="InParanoid" id="A0A540VCF5"/>
<feature type="transmembrane region" description="Helical" evidence="2">
    <location>
        <begin position="33"/>
        <end position="56"/>
    </location>
</feature>
<evidence type="ECO:0000313" key="4">
    <source>
        <dbReference type="EMBL" id="TQE94450.1"/>
    </source>
</evidence>
<keyword evidence="2" id="KW-0472">Membrane</keyword>
<feature type="transmembrane region" description="Helical" evidence="2">
    <location>
        <begin position="167"/>
        <end position="188"/>
    </location>
</feature>
<dbReference type="AlphaFoldDB" id="A0A540VCF5"/>
<evidence type="ECO:0000256" key="2">
    <source>
        <dbReference type="SAM" id="Phobius"/>
    </source>
</evidence>
<keyword evidence="2" id="KW-1133">Transmembrane helix</keyword>
<dbReference type="Pfam" id="PF12158">
    <property type="entry name" value="DUF3592"/>
    <property type="match status" value="1"/>
</dbReference>
<evidence type="ECO:0000256" key="1">
    <source>
        <dbReference type="SAM" id="MobiDB-lite"/>
    </source>
</evidence>
<keyword evidence="2" id="KW-0812">Transmembrane</keyword>
<dbReference type="Proteomes" id="UP000317371">
    <property type="component" value="Unassembled WGS sequence"/>
</dbReference>
<dbReference type="EMBL" id="VIGC01000024">
    <property type="protein sequence ID" value="TQE94450.1"/>
    <property type="molecule type" value="Genomic_DNA"/>
</dbReference>
<comment type="caution">
    <text evidence="4">The sequence shown here is derived from an EMBL/GenBank/DDBJ whole genome shotgun (WGS) entry which is preliminary data.</text>
</comment>
<gene>
    <name evidence="4" type="ORF">FKZ61_17115</name>
</gene>
<evidence type="ECO:0000313" key="5">
    <source>
        <dbReference type="Proteomes" id="UP000317371"/>
    </source>
</evidence>
<dbReference type="OrthoDB" id="4750277at2"/>
<reference evidence="4 5" key="1">
    <citation type="submission" date="2019-06" db="EMBL/GenBank/DDBJ databases">
        <title>Genome sequence of Litorilinea aerophila BAA-2444.</title>
        <authorList>
            <person name="Maclea K.S."/>
            <person name="Maurais E.G."/>
            <person name="Iannazzi L.C."/>
        </authorList>
    </citation>
    <scope>NUCLEOTIDE SEQUENCE [LARGE SCALE GENOMIC DNA]</scope>
    <source>
        <strain evidence="4 5">ATCC BAA-2444</strain>
    </source>
</reference>
<dbReference type="InterPro" id="IPR021994">
    <property type="entry name" value="DUF3592"/>
</dbReference>
<name>A0A540VCF5_9CHLR</name>
<accession>A0A540VCF5</accession>
<feature type="domain" description="DUF3592" evidence="3">
    <location>
        <begin position="68"/>
        <end position="163"/>
    </location>
</feature>
<evidence type="ECO:0000259" key="3">
    <source>
        <dbReference type="Pfam" id="PF12158"/>
    </source>
</evidence>
<feature type="region of interest" description="Disordered" evidence="1">
    <location>
        <begin position="1"/>
        <end position="24"/>
    </location>
</feature>
<sequence length="209" mass="22443">MGAPCFSPDHVRGTMETHKTQPSQIPTRSQLRLLLGTAALSLAISATLLAFGFVFLQKANASRDWPAVTGRVQNVRVTRNLSNSQGSMPDREYFFEVHYTYAVEGHTYTGKRFSLGHGSNAAGRTYDSEEAARAAAAAYTAGSAITVYYDPAAPEEAVLLPGAGFGAYAPLLLGLLFLLAGVALLRFYSRRKALVSGHGSMTPLQKGHF</sequence>
<proteinExistence type="predicted"/>
<feature type="compositionally biased region" description="Basic and acidic residues" evidence="1">
    <location>
        <begin position="9"/>
        <end position="19"/>
    </location>
</feature>
<organism evidence="4 5">
    <name type="scientific">Litorilinea aerophila</name>
    <dbReference type="NCBI Taxonomy" id="1204385"/>
    <lineage>
        <taxon>Bacteria</taxon>
        <taxon>Bacillati</taxon>
        <taxon>Chloroflexota</taxon>
        <taxon>Caldilineae</taxon>
        <taxon>Caldilineales</taxon>
        <taxon>Caldilineaceae</taxon>
        <taxon>Litorilinea</taxon>
    </lineage>
</organism>
<keyword evidence="5" id="KW-1185">Reference proteome</keyword>
<protein>
    <submittedName>
        <fullName evidence="4">DUF3592 domain-containing protein</fullName>
    </submittedName>
</protein>